<accession>A0A0D0DEA4</accession>
<sequence>MTTKTIVDLLWDEVWEGEWGMVAERMDNAMNATHTVIQHVDVIPGIVITVEQLLHPMNAPWPPWMAMIKWMHDWLSTVHWPGMEALSTQHTSLGLHQAMKMKVCSNLRSYQAWKKKHEGPKYWR</sequence>
<dbReference type="EMBL" id="KN827849">
    <property type="protein sequence ID" value="KIK75810.1"/>
    <property type="molecule type" value="Genomic_DNA"/>
</dbReference>
<evidence type="ECO:0000313" key="2">
    <source>
        <dbReference type="Proteomes" id="UP000054538"/>
    </source>
</evidence>
<dbReference type="HOGENOM" id="CLU_2004637_0_0_1"/>
<organism evidence="1 2">
    <name type="scientific">Paxillus rubicundulus Ve08.2h10</name>
    <dbReference type="NCBI Taxonomy" id="930991"/>
    <lineage>
        <taxon>Eukaryota</taxon>
        <taxon>Fungi</taxon>
        <taxon>Dikarya</taxon>
        <taxon>Basidiomycota</taxon>
        <taxon>Agaricomycotina</taxon>
        <taxon>Agaricomycetes</taxon>
        <taxon>Agaricomycetidae</taxon>
        <taxon>Boletales</taxon>
        <taxon>Paxilineae</taxon>
        <taxon>Paxillaceae</taxon>
        <taxon>Paxillus</taxon>
    </lineage>
</organism>
<gene>
    <name evidence="1" type="ORF">PAXRUDRAFT_18666</name>
</gene>
<dbReference type="AlphaFoldDB" id="A0A0D0DEA4"/>
<name>A0A0D0DEA4_9AGAM</name>
<protein>
    <submittedName>
        <fullName evidence="1">Uncharacterized protein</fullName>
    </submittedName>
</protein>
<dbReference type="Proteomes" id="UP000054538">
    <property type="component" value="Unassembled WGS sequence"/>
</dbReference>
<evidence type="ECO:0000313" key="1">
    <source>
        <dbReference type="EMBL" id="KIK75810.1"/>
    </source>
</evidence>
<keyword evidence="2" id="KW-1185">Reference proteome</keyword>
<proteinExistence type="predicted"/>
<dbReference type="InParanoid" id="A0A0D0DEA4"/>
<reference evidence="2" key="2">
    <citation type="submission" date="2015-01" db="EMBL/GenBank/DDBJ databases">
        <title>Evolutionary Origins and Diversification of the Mycorrhizal Mutualists.</title>
        <authorList>
            <consortium name="DOE Joint Genome Institute"/>
            <consortium name="Mycorrhizal Genomics Consortium"/>
            <person name="Kohler A."/>
            <person name="Kuo A."/>
            <person name="Nagy L.G."/>
            <person name="Floudas D."/>
            <person name="Copeland A."/>
            <person name="Barry K.W."/>
            <person name="Cichocki N."/>
            <person name="Veneault-Fourrey C."/>
            <person name="LaButti K."/>
            <person name="Lindquist E.A."/>
            <person name="Lipzen A."/>
            <person name="Lundell T."/>
            <person name="Morin E."/>
            <person name="Murat C."/>
            <person name="Riley R."/>
            <person name="Ohm R."/>
            <person name="Sun H."/>
            <person name="Tunlid A."/>
            <person name="Henrissat B."/>
            <person name="Grigoriev I.V."/>
            <person name="Hibbett D.S."/>
            <person name="Martin F."/>
        </authorList>
    </citation>
    <scope>NUCLEOTIDE SEQUENCE [LARGE SCALE GENOMIC DNA]</scope>
    <source>
        <strain evidence="2">Ve08.2h10</strain>
    </source>
</reference>
<reference evidence="1 2" key="1">
    <citation type="submission" date="2014-04" db="EMBL/GenBank/DDBJ databases">
        <authorList>
            <consortium name="DOE Joint Genome Institute"/>
            <person name="Kuo A."/>
            <person name="Kohler A."/>
            <person name="Jargeat P."/>
            <person name="Nagy L.G."/>
            <person name="Floudas D."/>
            <person name="Copeland A."/>
            <person name="Barry K.W."/>
            <person name="Cichocki N."/>
            <person name="Veneault-Fourrey C."/>
            <person name="LaButti K."/>
            <person name="Lindquist E.A."/>
            <person name="Lipzen A."/>
            <person name="Lundell T."/>
            <person name="Morin E."/>
            <person name="Murat C."/>
            <person name="Sun H."/>
            <person name="Tunlid A."/>
            <person name="Henrissat B."/>
            <person name="Grigoriev I.V."/>
            <person name="Hibbett D.S."/>
            <person name="Martin F."/>
            <person name="Nordberg H.P."/>
            <person name="Cantor M.N."/>
            <person name="Hua S.X."/>
        </authorList>
    </citation>
    <scope>NUCLEOTIDE SEQUENCE [LARGE SCALE GENOMIC DNA]</scope>
    <source>
        <strain evidence="1 2">Ve08.2h10</strain>
    </source>
</reference>